<dbReference type="PANTHER" id="PTHR22461">
    <property type="entry name" value="SERINE-RICH COILED-COIL DOMAIN-CONTAINING PROTEIN 2-RELATED"/>
    <property type="match status" value="1"/>
</dbReference>
<dbReference type="GO" id="GO:0001578">
    <property type="term" value="P:microtubule bundle formation"/>
    <property type="evidence" value="ECO:0007669"/>
    <property type="project" value="TreeGrafter"/>
</dbReference>
<feature type="region of interest" description="Disordered" evidence="4">
    <location>
        <begin position="1"/>
        <end position="190"/>
    </location>
</feature>
<dbReference type="Proteomes" id="UP000265040">
    <property type="component" value="Chromosome 15"/>
</dbReference>
<comment type="similarity">
    <text evidence="1">Belongs to the CCSER family.</text>
</comment>
<dbReference type="GO" id="GO:0015630">
    <property type="term" value="C:microtubule cytoskeleton"/>
    <property type="evidence" value="ECO:0007669"/>
    <property type="project" value="TreeGrafter"/>
</dbReference>
<feature type="compositionally biased region" description="Low complexity" evidence="4">
    <location>
        <begin position="174"/>
        <end position="190"/>
    </location>
</feature>
<feature type="region of interest" description="Disordered" evidence="4">
    <location>
        <begin position="995"/>
        <end position="1034"/>
    </location>
</feature>
<dbReference type="OrthoDB" id="9948757at2759"/>
<sequence>MEEKAPIRSAMVSRLPKFGGRSSTGGGGPLTNGSTQPTPPTQDGKTVSPGIRPNGVIRPSPFSLKWKRDDGTTPSGPTTPTSPGEEGDDKTQMQLPSLAKEVKNVPPGTPKIRRSGTLVVAVSSPKAIPKQSLKLSPKVGSKVNGETKMSHNSSSVPAKTGSESRLVRPKLGYSSPRSSSQDSLSQSSDSLKTVALDNMVRSNSFTHFKQIPSPTIQPMTRSFSFNRAVELAKPLANTQLRPPRSSFLKPPQLSNGKVCLGLGGLNGSLGGLGGQGGGLHYNRTHSATPQSMPSIPPAPTTPSNMKKPLLPSSVLTKPLGSIGGSLGFRLARPRQAKQQKPLFPDRVEGDVGPFSATECGGLLGVAIDIEPTGVTENGDLHSESDGSSGDVQEKGGERGVLRRSSGQASGETLEDMSLSSVSSLDRGDTSEEFLDDLDSLGDVLSDGEMPDNRTTGSNTQTHLHSFPNEAIDLEAVDVAEHETESPMQDSQRPLVKSPDQGDNPQASSVEMSPSNSSGGTYMWDEEGFEALGGPETHPLDSYDESELNSMDILNNFDPPGTGELNDDDLMLDVDLPEDGLHDVDRMSQIERSERYGRQGQRRKHHRWSGPDHSYNDSRAHLFQHYDDLKAPRMSSWSIPPERRQHGYTVMLDELTLEHMTQDCSSLKNQLLKLKTLLKLEDTDSPADVPEEIEDNTTASQVEELIKEVQVLREELRSRDKTIAQLTLQCQQLQQEHQREQMSAQGRQVRCQCHHQRAPSSLRQSDRQMDKRLQHQYDKATQTYWRPASQAPQILQPVNPCLNVHPHQGRPVKTPLIVGHSDLMRSSSQGGAHPDADRSVKRLMADVSGPANPNELSHLLSTHLRCPGSVALEGVTAKDSPASTAQSAAQHEPRAPAVILQNSVTPRPAGTTCPRMLQQPRLHKRVSLPALKSGSTGGFASLKPGCSLGPLANRTKQLPPPSRGLPCFNAGPQVQASSLCHTSLLQPRRASDHFRDPLCTNSSLEEPYQRTLRDPGSTKILIPLSRSSLPKPKNP</sequence>
<feature type="compositionally biased region" description="Polar residues" evidence="4">
    <location>
        <begin position="452"/>
        <end position="463"/>
    </location>
</feature>
<keyword evidence="6" id="KW-1185">Reference proteome</keyword>
<dbReference type="GeneTree" id="ENSGT00940000153912"/>
<dbReference type="InParanoid" id="A0A3Q1I882"/>
<evidence type="ECO:0000256" key="4">
    <source>
        <dbReference type="SAM" id="MobiDB-lite"/>
    </source>
</evidence>
<proteinExistence type="inferred from homology"/>
<keyword evidence="2 3" id="KW-0175">Coiled coil</keyword>
<feature type="compositionally biased region" description="Polar residues" evidence="4">
    <location>
        <begin position="500"/>
        <end position="519"/>
    </location>
</feature>
<organism evidence="5 6">
    <name type="scientific">Anabas testudineus</name>
    <name type="common">Climbing perch</name>
    <name type="synonym">Anthias testudineus</name>
    <dbReference type="NCBI Taxonomy" id="64144"/>
    <lineage>
        <taxon>Eukaryota</taxon>
        <taxon>Metazoa</taxon>
        <taxon>Chordata</taxon>
        <taxon>Craniata</taxon>
        <taxon>Vertebrata</taxon>
        <taxon>Euteleostomi</taxon>
        <taxon>Actinopterygii</taxon>
        <taxon>Neopterygii</taxon>
        <taxon>Teleostei</taxon>
        <taxon>Neoteleostei</taxon>
        <taxon>Acanthomorphata</taxon>
        <taxon>Anabantaria</taxon>
        <taxon>Anabantiformes</taxon>
        <taxon>Anabantoidei</taxon>
        <taxon>Anabantidae</taxon>
        <taxon>Anabas</taxon>
    </lineage>
</organism>
<feature type="coiled-coil region" evidence="3">
    <location>
        <begin position="656"/>
        <end position="742"/>
    </location>
</feature>
<accession>A0A3Q1I882</accession>
<dbReference type="GO" id="GO:0008017">
    <property type="term" value="F:microtubule binding"/>
    <property type="evidence" value="ECO:0007669"/>
    <property type="project" value="TreeGrafter"/>
</dbReference>
<evidence type="ECO:0000313" key="6">
    <source>
        <dbReference type="Proteomes" id="UP000265040"/>
    </source>
</evidence>
<reference evidence="5" key="3">
    <citation type="submission" date="2025-09" db="UniProtKB">
        <authorList>
            <consortium name="Ensembl"/>
        </authorList>
    </citation>
    <scope>IDENTIFICATION</scope>
</reference>
<evidence type="ECO:0000256" key="1">
    <source>
        <dbReference type="ARBA" id="ARBA00010949"/>
    </source>
</evidence>
<feature type="region of interest" description="Disordered" evidence="4">
    <location>
        <begin position="373"/>
        <end position="428"/>
    </location>
</feature>
<feature type="compositionally biased region" description="Low complexity" evidence="4">
    <location>
        <begin position="72"/>
        <end position="84"/>
    </location>
</feature>
<feature type="compositionally biased region" description="Polar residues" evidence="4">
    <location>
        <begin position="31"/>
        <end position="45"/>
    </location>
</feature>
<evidence type="ECO:0000256" key="3">
    <source>
        <dbReference type="SAM" id="Coils"/>
    </source>
</evidence>
<evidence type="ECO:0000313" key="5">
    <source>
        <dbReference type="Ensembl" id="ENSATEP00000013562.1"/>
    </source>
</evidence>
<feature type="region of interest" description="Disordered" evidence="4">
    <location>
        <begin position="479"/>
        <end position="543"/>
    </location>
</feature>
<evidence type="ECO:0000256" key="2">
    <source>
        <dbReference type="ARBA" id="ARBA00023054"/>
    </source>
</evidence>
<name>A0A3Q1I882_ANATE</name>
<feature type="region of interest" description="Disordered" evidence="4">
    <location>
        <begin position="440"/>
        <end position="464"/>
    </location>
</feature>
<evidence type="ECO:0008006" key="7">
    <source>
        <dbReference type="Google" id="ProtNLM"/>
    </source>
</evidence>
<feature type="region of interest" description="Disordered" evidence="4">
    <location>
        <begin position="593"/>
        <end position="612"/>
    </location>
</feature>
<dbReference type="PANTHER" id="PTHR22461:SF2">
    <property type="entry name" value="SERINE-RICH COILED-COIL DOMAIN-CONTAINING PROTEIN 2"/>
    <property type="match status" value="1"/>
</dbReference>
<dbReference type="OMA" id="ACESMAH"/>
<dbReference type="STRING" id="64144.ENSATEP00000013546"/>
<reference evidence="5" key="2">
    <citation type="submission" date="2025-08" db="UniProtKB">
        <authorList>
            <consortium name="Ensembl"/>
        </authorList>
    </citation>
    <scope>IDENTIFICATION</scope>
</reference>
<dbReference type="FunCoup" id="A0A3Q1I882">
    <property type="interactions" value="645"/>
</dbReference>
<dbReference type="AlphaFoldDB" id="A0A3Q1I882"/>
<feature type="compositionally biased region" description="Polar residues" evidence="4">
    <location>
        <begin position="150"/>
        <end position="163"/>
    </location>
</feature>
<dbReference type="InterPro" id="IPR029627">
    <property type="entry name" value="CCSER"/>
</dbReference>
<feature type="compositionally biased region" description="Basic and acidic residues" evidence="4">
    <location>
        <begin position="391"/>
        <end position="400"/>
    </location>
</feature>
<reference evidence="5" key="1">
    <citation type="submission" date="2021-04" db="EMBL/GenBank/DDBJ databases">
        <authorList>
            <consortium name="Wellcome Sanger Institute Data Sharing"/>
        </authorList>
    </citation>
    <scope>NUCLEOTIDE SEQUENCE [LARGE SCALE GENOMIC DNA]</scope>
</reference>
<feature type="region of interest" description="Disordered" evidence="4">
    <location>
        <begin position="875"/>
        <end position="895"/>
    </location>
</feature>
<protein>
    <recommendedName>
        <fullName evidence="7">Coiled-coil serine-rich protein 2a</fullName>
    </recommendedName>
</protein>
<dbReference type="Ensembl" id="ENSATET00000013780.3">
    <property type="protein sequence ID" value="ENSATEP00000013562.1"/>
    <property type="gene ID" value="ENSATEG00000009469.3"/>
</dbReference>